<dbReference type="InterPro" id="IPR047622">
    <property type="entry name" value="GPR1_FUN34_YAAH"/>
</dbReference>
<dbReference type="Proteomes" id="UP000631653">
    <property type="component" value="Unassembled WGS sequence"/>
</dbReference>
<dbReference type="PANTHER" id="PTHR30178:SF3">
    <property type="entry name" value="SUCCINATE-ACETATE_PROTON SYMPORTER SATP"/>
    <property type="match status" value="1"/>
</dbReference>
<keyword evidence="3 6" id="KW-0812">Transmembrane</keyword>
<dbReference type="InterPro" id="IPR000791">
    <property type="entry name" value="Gpr1/Fun34/SatP-like"/>
</dbReference>
<feature type="transmembrane region" description="Helical" evidence="6">
    <location>
        <begin position="95"/>
        <end position="114"/>
    </location>
</feature>
<reference evidence="7 8" key="1">
    <citation type="journal article" date="2020" name="Int. J. Syst. Evol. Microbiol.">
        <title>Novel acetic acid bacteria from cider fermentations: Acetobacter conturbans sp. nov. and Acetobacter fallax sp. nov.</title>
        <authorList>
            <person name="Sombolestani A.S."/>
            <person name="Cleenwerck I."/>
            <person name="Cnockaert M."/>
            <person name="Borremans W."/>
            <person name="Wieme A.D."/>
            <person name="De Vuyst L."/>
            <person name="Vandamme P."/>
        </authorList>
    </citation>
    <scope>NUCLEOTIDE SEQUENCE [LARGE SCALE GENOMIC DNA]</scope>
    <source>
        <strain evidence="7 8">LMG 1627</strain>
    </source>
</reference>
<comment type="similarity">
    <text evidence="2">Belongs to the acetate uptake transporter (AceTr) (TC 2.A.96) family.</text>
</comment>
<dbReference type="PROSITE" id="PS01114">
    <property type="entry name" value="GPR1_FUN34_YAAH"/>
    <property type="match status" value="1"/>
</dbReference>
<evidence type="ECO:0000256" key="3">
    <source>
        <dbReference type="ARBA" id="ARBA00022692"/>
    </source>
</evidence>
<keyword evidence="8" id="KW-1185">Reference proteome</keyword>
<evidence type="ECO:0008006" key="9">
    <source>
        <dbReference type="Google" id="ProtNLM"/>
    </source>
</evidence>
<dbReference type="RefSeq" id="WP_173568847.1">
    <property type="nucleotide sequence ID" value="NZ_WOSY01000002.1"/>
</dbReference>
<evidence type="ECO:0000256" key="6">
    <source>
        <dbReference type="SAM" id="Phobius"/>
    </source>
</evidence>
<evidence type="ECO:0000256" key="2">
    <source>
        <dbReference type="ARBA" id="ARBA00005587"/>
    </source>
</evidence>
<proteinExistence type="inferred from homology"/>
<dbReference type="InterPro" id="IPR047623">
    <property type="entry name" value="SatP"/>
</dbReference>
<comment type="subcellular location">
    <subcellularLocation>
        <location evidence="1">Membrane</location>
        <topology evidence="1">Multi-pass membrane protein</topology>
    </subcellularLocation>
</comment>
<evidence type="ECO:0000313" key="7">
    <source>
        <dbReference type="EMBL" id="NHN87555.1"/>
    </source>
</evidence>
<feature type="transmembrane region" description="Helical" evidence="6">
    <location>
        <begin position="121"/>
        <end position="139"/>
    </location>
</feature>
<dbReference type="Pfam" id="PF01184">
    <property type="entry name" value="Gpr1_Fun34_YaaH"/>
    <property type="match status" value="1"/>
</dbReference>
<feature type="transmembrane region" description="Helical" evidence="6">
    <location>
        <begin position="61"/>
        <end position="83"/>
    </location>
</feature>
<sequence length="198" mass="20588">MDRLANPAPLGLAGFGMTTILLNVCNAGFLPLNSSVLAMGLAFGGFAQFCAGMLEYPRGNTFGFTAFSSFGAFWISLAVLIFLPKFGLAAPATPGAMVVFLGLWGVFTAFMFVGTLKANRVLQFVFASLVVLFALLALGEASGNAAITHFAGFEGLACGASALYLAMAEVLEEQFGHPVLPIGAHHHPAPPSSVRLAV</sequence>
<name>A0ABX0JX31_9PROT</name>
<evidence type="ECO:0000313" key="8">
    <source>
        <dbReference type="Proteomes" id="UP000631653"/>
    </source>
</evidence>
<dbReference type="NCBIfam" id="NF038013">
    <property type="entry name" value="AceTr_1"/>
    <property type="match status" value="1"/>
</dbReference>
<evidence type="ECO:0000256" key="5">
    <source>
        <dbReference type="ARBA" id="ARBA00023136"/>
    </source>
</evidence>
<comment type="caution">
    <text evidence="7">The sequence shown here is derived from an EMBL/GenBank/DDBJ whole genome shotgun (WGS) entry which is preliminary data.</text>
</comment>
<evidence type="ECO:0000256" key="1">
    <source>
        <dbReference type="ARBA" id="ARBA00004141"/>
    </source>
</evidence>
<dbReference type="EMBL" id="WOSY01000002">
    <property type="protein sequence ID" value="NHN87555.1"/>
    <property type="molecule type" value="Genomic_DNA"/>
</dbReference>
<keyword evidence="5 6" id="KW-0472">Membrane</keyword>
<feature type="transmembrane region" description="Helical" evidence="6">
    <location>
        <begin position="36"/>
        <end position="54"/>
    </location>
</feature>
<organism evidence="7 8">
    <name type="scientific">Acetobacter conturbans</name>
    <dbReference type="NCBI Taxonomy" id="1737472"/>
    <lineage>
        <taxon>Bacteria</taxon>
        <taxon>Pseudomonadati</taxon>
        <taxon>Pseudomonadota</taxon>
        <taxon>Alphaproteobacteria</taxon>
        <taxon>Acetobacterales</taxon>
        <taxon>Acetobacteraceae</taxon>
        <taxon>Acetobacter</taxon>
    </lineage>
</organism>
<accession>A0ABX0JX31</accession>
<protein>
    <recommendedName>
        <fullName evidence="9">Acetate transporter</fullName>
    </recommendedName>
</protein>
<evidence type="ECO:0000256" key="4">
    <source>
        <dbReference type="ARBA" id="ARBA00022989"/>
    </source>
</evidence>
<dbReference type="PANTHER" id="PTHR30178">
    <property type="entry name" value="INNER MEMBRANE PROTEIN YAAH"/>
    <property type="match status" value="1"/>
</dbReference>
<gene>
    <name evidence="7" type="ORF">GOB81_02770</name>
</gene>
<keyword evidence="4 6" id="KW-1133">Transmembrane helix</keyword>